<feature type="domain" description="Sphingolipid delta4-desaturase N-terminal" evidence="2">
    <location>
        <begin position="2"/>
        <end position="40"/>
    </location>
</feature>
<keyword evidence="1" id="KW-0472">Membrane</keyword>
<evidence type="ECO:0000256" key="1">
    <source>
        <dbReference type="SAM" id="Phobius"/>
    </source>
</evidence>
<gene>
    <name evidence="3" type="ORF">F0L74_07565</name>
</gene>
<evidence type="ECO:0000313" key="4">
    <source>
        <dbReference type="Proteomes" id="UP000324611"/>
    </source>
</evidence>
<reference evidence="3 4" key="1">
    <citation type="submission" date="2019-09" db="EMBL/GenBank/DDBJ databases">
        <title>Chitinophaga ginsengihumi sp. nov., isolated from soil of ginseng rhizosphere.</title>
        <authorList>
            <person name="Lee J."/>
        </authorList>
    </citation>
    <scope>NUCLEOTIDE SEQUENCE [LARGE SCALE GENOMIC DNA]</scope>
    <source>
        <strain evidence="3 4">BN140078</strain>
    </source>
</reference>
<proteinExistence type="predicted"/>
<dbReference type="RefSeq" id="WP_149837268.1">
    <property type="nucleotide sequence ID" value="NZ_VUOC01000002.1"/>
</dbReference>
<dbReference type="Proteomes" id="UP000324611">
    <property type="component" value="Unassembled WGS sequence"/>
</dbReference>
<evidence type="ECO:0000313" key="3">
    <source>
        <dbReference type="EMBL" id="KAA2242396.1"/>
    </source>
</evidence>
<sequence length="339" mass="39490">MRTRTDFVHSANPEPHRIRTKEILKEHPDIRQLIGKNPLTIFAIIGLVSFQIVMAWLVRDQSWWIVLGAAYLLGAFADHALFVMIHECAHKLLFKNPNANRLAGILANVPQLMPSSVSFERYHIKHHSFQGIHELDADLPNRWEAKLINNYFIGKALWLLFYPVFQVFRISRLKEIKPFDKWVALNWGVQIVFVAAIAVFMGPKAIGFLAASFFFSVGLHPLGARWIQEHYLTHGEQETYSYYGVLNTVAFNVGYHNEHHDFPSIPWNKLPQIRKNASGYYNTLHYHTSWTKLFFRFLFDKEISLFSRIVRNDRGKVKLTDESKPDQELVKEKFTVEAR</sequence>
<reference evidence="3 4" key="2">
    <citation type="submission" date="2019-09" db="EMBL/GenBank/DDBJ databases">
        <authorList>
            <person name="Jin C."/>
        </authorList>
    </citation>
    <scope>NUCLEOTIDE SEQUENCE [LARGE SCALE GENOMIC DNA]</scope>
    <source>
        <strain evidence="3 4">BN140078</strain>
    </source>
</reference>
<dbReference type="GO" id="GO:0016020">
    <property type="term" value="C:membrane"/>
    <property type="evidence" value="ECO:0007669"/>
    <property type="project" value="GOC"/>
</dbReference>
<name>A0A5B2VW35_9BACT</name>
<organism evidence="3 4">
    <name type="scientific">Chitinophaga agrisoli</name>
    <dbReference type="NCBI Taxonomy" id="2607653"/>
    <lineage>
        <taxon>Bacteria</taxon>
        <taxon>Pseudomonadati</taxon>
        <taxon>Bacteroidota</taxon>
        <taxon>Chitinophagia</taxon>
        <taxon>Chitinophagales</taxon>
        <taxon>Chitinophagaceae</taxon>
        <taxon>Chitinophaga</taxon>
    </lineage>
</organism>
<feature type="transmembrane region" description="Helical" evidence="1">
    <location>
        <begin position="39"/>
        <end position="57"/>
    </location>
</feature>
<keyword evidence="4" id="KW-1185">Reference proteome</keyword>
<dbReference type="Pfam" id="PF00487">
    <property type="entry name" value="FA_desaturase"/>
    <property type="match status" value="1"/>
</dbReference>
<dbReference type="PANTHER" id="PTHR12879:SF8">
    <property type="entry name" value="SPHINGOLIPID DELTA(4)-DESATURASE DES1"/>
    <property type="match status" value="1"/>
</dbReference>
<feature type="transmembrane region" description="Helical" evidence="1">
    <location>
        <begin position="63"/>
        <end position="85"/>
    </location>
</feature>
<dbReference type="InterPro" id="IPR005804">
    <property type="entry name" value="FA_desaturase_dom"/>
</dbReference>
<dbReference type="EMBL" id="VUOC01000002">
    <property type="protein sequence ID" value="KAA2242396.1"/>
    <property type="molecule type" value="Genomic_DNA"/>
</dbReference>
<comment type="caution">
    <text evidence="3">The sequence shown here is derived from an EMBL/GenBank/DDBJ whole genome shotgun (WGS) entry which is preliminary data.</text>
</comment>
<dbReference type="InterPro" id="IPR013866">
    <property type="entry name" value="Sphingolipid_d4-desaturase_N"/>
</dbReference>
<protein>
    <submittedName>
        <fullName evidence="3">Fatty acid desaturase</fullName>
    </submittedName>
</protein>
<keyword evidence="1" id="KW-1133">Transmembrane helix</keyword>
<dbReference type="SMART" id="SM01269">
    <property type="entry name" value="Lipid_DES"/>
    <property type="match status" value="1"/>
</dbReference>
<accession>A0A5B2VW35</accession>
<dbReference type="GO" id="GO:0042284">
    <property type="term" value="F:sphingolipid delta-4 desaturase activity"/>
    <property type="evidence" value="ECO:0007669"/>
    <property type="project" value="TreeGrafter"/>
</dbReference>
<evidence type="ECO:0000259" key="2">
    <source>
        <dbReference type="SMART" id="SM01269"/>
    </source>
</evidence>
<keyword evidence="1" id="KW-0812">Transmembrane</keyword>
<dbReference type="AlphaFoldDB" id="A0A5B2VW35"/>
<dbReference type="GO" id="GO:0046513">
    <property type="term" value="P:ceramide biosynthetic process"/>
    <property type="evidence" value="ECO:0007669"/>
    <property type="project" value="TreeGrafter"/>
</dbReference>
<dbReference type="Pfam" id="PF08557">
    <property type="entry name" value="Lipid_DES"/>
    <property type="match status" value="1"/>
</dbReference>
<dbReference type="PANTHER" id="PTHR12879">
    <property type="entry name" value="SPHINGOLIPID DELTA 4 DESATURASE/C-4 HYDROXYLASE PROTEIN DES2"/>
    <property type="match status" value="1"/>
</dbReference>